<keyword evidence="4 9" id="KW-0812">Transmembrane</keyword>
<keyword evidence="7 9" id="KW-0406">Ion transport</keyword>
<dbReference type="Pfam" id="PF05493">
    <property type="entry name" value="ATP_synt_H"/>
    <property type="match status" value="1"/>
</dbReference>
<feature type="transmembrane region" description="Helical" evidence="9">
    <location>
        <begin position="6"/>
        <end position="26"/>
    </location>
</feature>
<comment type="subunit">
    <text evidence="9">V-ATPase is a heteromultimeric enzyme made up of two complexes: the ATP-hydrolytic V1 complex and the proton translocation V0 complex.</text>
</comment>
<evidence type="ECO:0000256" key="4">
    <source>
        <dbReference type="ARBA" id="ARBA00022692"/>
    </source>
</evidence>
<evidence type="ECO:0000256" key="7">
    <source>
        <dbReference type="ARBA" id="ARBA00023065"/>
    </source>
</evidence>
<dbReference type="GO" id="GO:0033179">
    <property type="term" value="C:proton-transporting V-type ATPase, V0 domain"/>
    <property type="evidence" value="ECO:0007669"/>
    <property type="project" value="UniProtKB-UniRule"/>
</dbReference>
<dbReference type="PIRSF" id="PIRSF038097">
    <property type="entry name" value="V-ATP_synth_e1/e2"/>
    <property type="match status" value="1"/>
</dbReference>
<dbReference type="GO" id="GO:0046961">
    <property type="term" value="F:proton-transporting ATPase activity, rotational mechanism"/>
    <property type="evidence" value="ECO:0007669"/>
    <property type="project" value="InterPro"/>
</dbReference>
<dbReference type="InterPro" id="IPR017385">
    <property type="entry name" value="ATPase_V0-cplx_e1/e2_su_met"/>
</dbReference>
<feature type="transmembrane region" description="Helical" evidence="9">
    <location>
        <begin position="38"/>
        <end position="57"/>
    </location>
</feature>
<dbReference type="Proteomes" id="UP000711488">
    <property type="component" value="Unassembled WGS sequence"/>
</dbReference>
<gene>
    <name evidence="10" type="primary">Atp6v0e</name>
    <name evidence="10" type="ORF">HAZT_HAZT008213</name>
</gene>
<reference evidence="10" key="1">
    <citation type="submission" date="2014-08" db="EMBL/GenBank/DDBJ databases">
        <authorList>
            <person name="Murali S."/>
            <person name="Richards S."/>
            <person name="Bandaranaike D."/>
            <person name="Bellair M."/>
            <person name="Blankenburg K."/>
            <person name="Chao H."/>
            <person name="Dinh H."/>
            <person name="Doddapaneni H."/>
            <person name="Dugan-Rocha S."/>
            <person name="Elkadiri S."/>
            <person name="Gnanaolivu R."/>
            <person name="Hughes D."/>
            <person name="Lee S."/>
            <person name="Li M."/>
            <person name="Ming W."/>
            <person name="Munidasa M."/>
            <person name="Muniz J."/>
            <person name="Nguyen L."/>
            <person name="Osuji N."/>
            <person name="Pu L.-L."/>
            <person name="Puazo M."/>
            <person name="Skinner E."/>
            <person name="Qu C."/>
            <person name="Quiroz J."/>
            <person name="Raj R."/>
            <person name="Weissenberger G."/>
            <person name="Xin Y."/>
            <person name="Zou X."/>
            <person name="Han Y."/>
            <person name="Worley K."/>
            <person name="Muzny D."/>
            <person name="Gibbs R."/>
        </authorList>
    </citation>
    <scope>NUCLEOTIDE SEQUENCE</scope>
    <source>
        <strain evidence="10">HAZT.00-mixed</strain>
        <tissue evidence="10">Whole organism</tissue>
    </source>
</reference>
<comment type="similarity">
    <text evidence="2 9">Belongs to the V-ATPase e1/e2 subunit family.</text>
</comment>
<organism evidence="10">
    <name type="scientific">Hyalella azteca</name>
    <name type="common">Amphipod</name>
    <dbReference type="NCBI Taxonomy" id="294128"/>
    <lineage>
        <taxon>Eukaryota</taxon>
        <taxon>Metazoa</taxon>
        <taxon>Ecdysozoa</taxon>
        <taxon>Arthropoda</taxon>
        <taxon>Crustacea</taxon>
        <taxon>Multicrustacea</taxon>
        <taxon>Malacostraca</taxon>
        <taxon>Eumalacostraca</taxon>
        <taxon>Peracarida</taxon>
        <taxon>Amphipoda</taxon>
        <taxon>Senticaudata</taxon>
        <taxon>Talitrida</taxon>
        <taxon>Talitroidea</taxon>
        <taxon>Hyalellidae</taxon>
        <taxon>Hyalella</taxon>
    </lineage>
</organism>
<name>A0A6A0HAB7_HYAAZ</name>
<dbReference type="PANTHER" id="PTHR12263:SF0">
    <property type="entry name" value="V-TYPE PROTON ATPASE SUBUNIT"/>
    <property type="match status" value="1"/>
</dbReference>
<evidence type="ECO:0000256" key="9">
    <source>
        <dbReference type="PIRNR" id="PIRNR038097"/>
    </source>
</evidence>
<keyword evidence="6 9" id="KW-1133">Transmembrane helix</keyword>
<evidence type="ECO:0000256" key="2">
    <source>
        <dbReference type="ARBA" id="ARBA00008328"/>
    </source>
</evidence>
<protein>
    <recommendedName>
        <fullName evidence="9">V-type proton ATPase subunit</fullName>
    </recommendedName>
</protein>
<keyword evidence="3 9" id="KW-0813">Transport</keyword>
<sequence>MGASALPLIMMTLLWGIVGIVLPIILPKGPHRSLMQCILIITGASCWLFWLCCYMHQMNPLIGPMLHNRTLAAVKQLWPQPGATSV</sequence>
<comment type="caution">
    <text evidence="10">The sequence shown here is derived from an EMBL/GenBank/DDBJ whole genome shotgun (WGS) entry which is preliminary data.</text>
</comment>
<evidence type="ECO:0000256" key="1">
    <source>
        <dbReference type="ARBA" id="ARBA00004127"/>
    </source>
</evidence>
<dbReference type="InterPro" id="IPR008389">
    <property type="entry name" value="ATPase_V0-cplx_e1/e2_su"/>
</dbReference>
<accession>A0A6A0HAB7</accession>
<comment type="subcellular location">
    <subcellularLocation>
        <location evidence="1">Endomembrane system</location>
        <topology evidence="1">Multi-pass membrane protein</topology>
    </subcellularLocation>
    <subcellularLocation>
        <location evidence="9">Membrane</location>
        <topology evidence="9">Multi-pass membrane protein</topology>
    </subcellularLocation>
</comment>
<dbReference type="GO" id="GO:0033181">
    <property type="term" value="C:plasma membrane proton-transporting V-type ATPase complex"/>
    <property type="evidence" value="ECO:0007669"/>
    <property type="project" value="TreeGrafter"/>
</dbReference>
<dbReference type="PANTHER" id="PTHR12263">
    <property type="entry name" value="VACUOLAR ATP SYNTHASE SUBUNIT H"/>
    <property type="match status" value="1"/>
</dbReference>
<reference evidence="10" key="2">
    <citation type="journal article" date="2018" name="Environ. Sci. Technol.">
        <title>The Toxicogenome of Hyalella azteca: A Model for Sediment Ecotoxicology and Evolutionary Toxicology.</title>
        <authorList>
            <person name="Poynton H.C."/>
            <person name="Hasenbein S."/>
            <person name="Benoit J.B."/>
            <person name="Sepulveda M.S."/>
            <person name="Poelchau M.F."/>
            <person name="Hughes D.S.T."/>
            <person name="Murali S.C."/>
            <person name="Chen S."/>
            <person name="Glastad K.M."/>
            <person name="Goodisman M.A.D."/>
            <person name="Werren J.H."/>
            <person name="Vineis J.H."/>
            <person name="Bowen J.L."/>
            <person name="Friedrich M."/>
            <person name="Jones J."/>
            <person name="Robertson H.M."/>
            <person name="Feyereisen R."/>
            <person name="Mechler-Hickson A."/>
            <person name="Mathers N."/>
            <person name="Lee C.E."/>
            <person name="Colbourne J.K."/>
            <person name="Biales A."/>
            <person name="Johnston J.S."/>
            <person name="Wellborn G.A."/>
            <person name="Rosendale A.J."/>
            <person name="Cridge A.G."/>
            <person name="Munoz-Torres M.C."/>
            <person name="Bain P.A."/>
            <person name="Manny A.R."/>
            <person name="Major K.M."/>
            <person name="Lambert F.N."/>
            <person name="Vulpe C.D."/>
            <person name="Tuck P."/>
            <person name="Blalock B.J."/>
            <person name="Lin Y.Y."/>
            <person name="Smith M.E."/>
            <person name="Ochoa-Acuna H."/>
            <person name="Chen M.M."/>
            <person name="Childers C.P."/>
            <person name="Qu J."/>
            <person name="Dugan S."/>
            <person name="Lee S.L."/>
            <person name="Chao H."/>
            <person name="Dinh H."/>
            <person name="Han Y."/>
            <person name="Doddapaneni H."/>
            <person name="Worley K.C."/>
            <person name="Muzny D.M."/>
            <person name="Gibbs R.A."/>
            <person name="Richards S."/>
        </authorList>
    </citation>
    <scope>NUCLEOTIDE SEQUENCE</scope>
    <source>
        <strain evidence="10">HAZT.00-mixed</strain>
        <tissue evidence="10">Whole organism</tissue>
    </source>
</reference>
<evidence type="ECO:0000256" key="3">
    <source>
        <dbReference type="ARBA" id="ARBA00022448"/>
    </source>
</evidence>
<evidence type="ECO:0000256" key="8">
    <source>
        <dbReference type="ARBA" id="ARBA00023136"/>
    </source>
</evidence>
<keyword evidence="8 9" id="KW-0472">Membrane</keyword>
<dbReference type="GO" id="GO:0012505">
    <property type="term" value="C:endomembrane system"/>
    <property type="evidence" value="ECO:0007669"/>
    <property type="project" value="UniProtKB-SubCell"/>
</dbReference>
<evidence type="ECO:0000256" key="6">
    <source>
        <dbReference type="ARBA" id="ARBA00022989"/>
    </source>
</evidence>
<dbReference type="AlphaFoldDB" id="A0A6A0HAB7"/>
<evidence type="ECO:0000313" key="10">
    <source>
        <dbReference type="EMBL" id="KAA0202652.1"/>
    </source>
</evidence>
<keyword evidence="5 9" id="KW-0375">Hydrogen ion transport</keyword>
<evidence type="ECO:0000256" key="5">
    <source>
        <dbReference type="ARBA" id="ARBA00022781"/>
    </source>
</evidence>
<proteinExistence type="inferred from homology"/>
<comment type="function">
    <text evidence="9">Subunit of the V0 complex of vacuolar(H+)-ATPase (V-ATPase), a multisubunit enzyme composed of a peripheral complex (V1) that hydrolyzes ATP and a membrane integral complex (V0) that translocates protons. V-ATPase is responsible for acidifying and maintaining the pH of intracellular compartments and in some cell types, is targeted to the plasma membrane, where it is responsible for acidifying the extracellular environment.</text>
</comment>
<dbReference type="EMBL" id="JQDR03003210">
    <property type="protein sequence ID" value="KAA0202652.1"/>
    <property type="molecule type" value="Genomic_DNA"/>
</dbReference>
<reference evidence="10" key="3">
    <citation type="submission" date="2019-06" db="EMBL/GenBank/DDBJ databases">
        <authorList>
            <person name="Poynton C."/>
            <person name="Hasenbein S."/>
            <person name="Benoit J.B."/>
            <person name="Sepulveda M.S."/>
            <person name="Poelchau M.F."/>
            <person name="Murali S.C."/>
            <person name="Chen S."/>
            <person name="Glastad K.M."/>
            <person name="Werren J.H."/>
            <person name="Vineis J.H."/>
            <person name="Bowen J.L."/>
            <person name="Friedrich M."/>
            <person name="Jones J."/>
            <person name="Robertson H.M."/>
            <person name="Feyereisen R."/>
            <person name="Mechler-Hickson A."/>
            <person name="Mathers N."/>
            <person name="Lee C.E."/>
            <person name="Colbourne J.K."/>
            <person name="Biales A."/>
            <person name="Johnston J.S."/>
            <person name="Wellborn G.A."/>
            <person name="Rosendale A.J."/>
            <person name="Cridge A.G."/>
            <person name="Munoz-Torres M.C."/>
            <person name="Bain P.A."/>
            <person name="Manny A.R."/>
            <person name="Major K.M."/>
            <person name="Lambert F.N."/>
            <person name="Vulpe C.D."/>
            <person name="Tuck P."/>
            <person name="Blalock B.J."/>
            <person name="Lin Y.-Y."/>
            <person name="Smith M.E."/>
            <person name="Ochoa-Acuna H."/>
            <person name="Chen M.-J.M."/>
            <person name="Childers C.P."/>
            <person name="Qu J."/>
            <person name="Dugan S."/>
            <person name="Lee S.L."/>
            <person name="Chao H."/>
            <person name="Dinh H."/>
            <person name="Han Y."/>
            <person name="Doddapaneni H."/>
            <person name="Worley K.C."/>
            <person name="Muzny D.M."/>
            <person name="Gibbs R.A."/>
            <person name="Richards S."/>
        </authorList>
    </citation>
    <scope>NUCLEOTIDE SEQUENCE</scope>
    <source>
        <strain evidence="10">HAZT.00-mixed</strain>
        <tissue evidence="10">Whole organism</tissue>
    </source>
</reference>
<dbReference type="OrthoDB" id="1508846at2759"/>